<dbReference type="NCBIfam" id="TIGR01484">
    <property type="entry name" value="HAD-SF-IIB"/>
    <property type="match status" value="1"/>
</dbReference>
<dbReference type="NCBIfam" id="TIGR00099">
    <property type="entry name" value="Cof-subfamily"/>
    <property type="match status" value="1"/>
</dbReference>
<dbReference type="PANTHER" id="PTHR10000">
    <property type="entry name" value="PHOSPHOSERINE PHOSPHATASE"/>
    <property type="match status" value="1"/>
</dbReference>
<sequence length="270" mass="30394">MDGEMKYKLIALDLDGTLLNDDHDISEQTMETVIEVSKQGAEIIVCTGRGPQNSIPFMEKMGLMGYVISHNGAATAKVETREIIHQFSMDHGALTPYIEYCREKDIHFDVNTAFEMFVESVENLKVEVRSMYENFLTLPFNLPAWTDLKDPIVKFTMFGEPAQLDEAYKEFSTWTSDLNMLRSGEYFIDLMDKEASKGNALKQFAIKRGIQQEEILAIGNYHNDITMLTYAGKGIAMDNSPIEVKAAADEITLSNNEDGVHVALLKHCLS</sequence>
<protein>
    <recommendedName>
        <fullName evidence="3">Hydrolase</fullName>
    </recommendedName>
</protein>
<dbReference type="SFLD" id="SFLDG01140">
    <property type="entry name" value="C2.B:_Phosphomannomutase_and_P"/>
    <property type="match status" value="1"/>
</dbReference>
<keyword evidence="2" id="KW-1185">Reference proteome</keyword>
<comment type="caution">
    <text evidence="1">The sequence shown here is derived from an EMBL/GenBank/DDBJ whole genome shotgun (WGS) entry which is preliminary data.</text>
</comment>
<reference evidence="1 2" key="1">
    <citation type="submission" date="2017-01" db="EMBL/GenBank/DDBJ databases">
        <authorList>
            <person name="Varghese N."/>
            <person name="Submissions S."/>
        </authorList>
    </citation>
    <scope>NUCLEOTIDE SEQUENCE [LARGE SCALE GENOMIC DNA]</scope>
    <source>
        <strain evidence="1 2">ATCC 23464</strain>
    </source>
</reference>
<dbReference type="InterPro" id="IPR036412">
    <property type="entry name" value="HAD-like_sf"/>
</dbReference>
<name>A0ABY1JYE6_9BACL</name>
<dbReference type="InterPro" id="IPR000150">
    <property type="entry name" value="Cof"/>
</dbReference>
<evidence type="ECO:0000313" key="2">
    <source>
        <dbReference type="Proteomes" id="UP000186666"/>
    </source>
</evidence>
<dbReference type="InterPro" id="IPR023214">
    <property type="entry name" value="HAD_sf"/>
</dbReference>
<dbReference type="PROSITE" id="PS01228">
    <property type="entry name" value="COF_1"/>
    <property type="match status" value="1"/>
</dbReference>
<dbReference type="PANTHER" id="PTHR10000:SF8">
    <property type="entry name" value="HAD SUPERFAMILY HYDROLASE-LIKE, TYPE 3"/>
    <property type="match status" value="1"/>
</dbReference>
<dbReference type="EMBL" id="FTNK01000005">
    <property type="protein sequence ID" value="SIQ98185.1"/>
    <property type="molecule type" value="Genomic_DNA"/>
</dbReference>
<evidence type="ECO:0008006" key="3">
    <source>
        <dbReference type="Google" id="ProtNLM"/>
    </source>
</evidence>
<dbReference type="SUPFAM" id="SSF56784">
    <property type="entry name" value="HAD-like"/>
    <property type="match status" value="1"/>
</dbReference>
<proteinExistence type="predicted"/>
<dbReference type="Proteomes" id="UP000186666">
    <property type="component" value="Unassembled WGS sequence"/>
</dbReference>
<accession>A0ABY1JYE6</accession>
<organism evidence="1 2">
    <name type="scientific">Paenibacillus macquariensis</name>
    <dbReference type="NCBI Taxonomy" id="948756"/>
    <lineage>
        <taxon>Bacteria</taxon>
        <taxon>Bacillati</taxon>
        <taxon>Bacillota</taxon>
        <taxon>Bacilli</taxon>
        <taxon>Bacillales</taxon>
        <taxon>Paenibacillaceae</taxon>
        <taxon>Paenibacillus</taxon>
    </lineage>
</organism>
<dbReference type="Pfam" id="PF08282">
    <property type="entry name" value="Hydrolase_3"/>
    <property type="match status" value="1"/>
</dbReference>
<dbReference type="SFLD" id="SFLDS00003">
    <property type="entry name" value="Haloacid_Dehalogenase"/>
    <property type="match status" value="1"/>
</dbReference>
<dbReference type="InterPro" id="IPR006379">
    <property type="entry name" value="HAD-SF_hydro_IIB"/>
</dbReference>
<gene>
    <name evidence="1" type="ORF">SAMN05421578_105338</name>
</gene>
<evidence type="ECO:0000313" key="1">
    <source>
        <dbReference type="EMBL" id="SIQ98185.1"/>
    </source>
</evidence>
<dbReference type="Gene3D" id="3.30.1240.10">
    <property type="match status" value="1"/>
</dbReference>
<dbReference type="Gene3D" id="3.40.50.1000">
    <property type="entry name" value="HAD superfamily/HAD-like"/>
    <property type="match status" value="1"/>
</dbReference>
<dbReference type="CDD" id="cd07516">
    <property type="entry name" value="HAD_Pase"/>
    <property type="match status" value="1"/>
</dbReference>